<dbReference type="InterPro" id="IPR004704">
    <property type="entry name" value="PTS_IID_man"/>
</dbReference>
<dbReference type="Proteomes" id="UP001082703">
    <property type="component" value="Unassembled WGS sequence"/>
</dbReference>
<dbReference type="PROSITE" id="PS51108">
    <property type="entry name" value="PTS_EIID"/>
    <property type="match status" value="1"/>
</dbReference>
<proteinExistence type="predicted"/>
<keyword evidence="1" id="KW-0472">Membrane</keyword>
<dbReference type="Pfam" id="PF03613">
    <property type="entry name" value="EIID-AGA"/>
    <property type="match status" value="1"/>
</dbReference>
<dbReference type="RefSeq" id="WP_268057407.1">
    <property type="nucleotide sequence ID" value="NZ_JAPOHA010000003.1"/>
</dbReference>
<dbReference type="PANTHER" id="PTHR32502">
    <property type="entry name" value="N-ACETYLGALACTOSAMINE PERMEASE II COMPONENT-RELATED"/>
    <property type="match status" value="1"/>
</dbReference>
<dbReference type="EMBL" id="JAPOHA010000003">
    <property type="protein sequence ID" value="MCY1713399.1"/>
    <property type="molecule type" value="Genomic_DNA"/>
</dbReference>
<evidence type="ECO:0000256" key="1">
    <source>
        <dbReference type="SAM" id="Phobius"/>
    </source>
</evidence>
<gene>
    <name evidence="2" type="ORF">OUY18_03900</name>
</gene>
<reference evidence="2 3" key="1">
    <citation type="submission" date="2022-11" db="EMBL/GenBank/DDBJ databases">
        <authorList>
            <person name="Caiyu Z."/>
        </authorList>
    </citation>
    <scope>NUCLEOTIDE SEQUENCE [LARGE SCALE GENOMIC DNA]</scope>
    <source>
        <strain evidence="2 3">YR-4</strain>
    </source>
</reference>
<keyword evidence="1" id="KW-1133">Transmembrane helix</keyword>
<dbReference type="PANTHER" id="PTHR32502:SF23">
    <property type="entry name" value="TRANSPORT PROTEIN, PTS SYSTEM"/>
    <property type="match status" value="1"/>
</dbReference>
<sequence>MTTSNKSVTKHDLKKVFWRSMSMEYSWNYERQMHMGFAHMMIPILKKLYKNDPEKLSAALKRHLEFFNVTSALSPFIGGITAAMEEKNANSDDFDTTSINAVKASLMGPLSGLGDSIFLGTLRVLGTGIGVSLAVKGNILGPLLFLLIYNVPNFLTRYFGAMKGYQLGTNFLTKIQESGLMSKVMFAAAVLGVMVVGGMSNSLVTVSTPITFGVGKAMTKLQDILDGIMPGMLSLGFVWLFYYLNSKKVNVIWMILGTIILGVICAAGGIFTVA</sequence>
<protein>
    <submittedName>
        <fullName evidence="2">PTS system mannose/fructose/sorbose family transporter subunit IID</fullName>
    </submittedName>
</protein>
<comment type="caution">
    <text evidence="2">The sequence shown here is derived from an EMBL/GenBank/DDBJ whole genome shotgun (WGS) entry which is preliminary data.</text>
</comment>
<organism evidence="2 3">
    <name type="scientific">Caproiciproducens galactitolivorans</name>
    <dbReference type="NCBI Taxonomy" id="642589"/>
    <lineage>
        <taxon>Bacteria</taxon>
        <taxon>Bacillati</taxon>
        <taxon>Bacillota</taxon>
        <taxon>Clostridia</taxon>
        <taxon>Eubacteriales</taxon>
        <taxon>Acutalibacteraceae</taxon>
        <taxon>Caproiciproducens</taxon>
    </lineage>
</organism>
<keyword evidence="1" id="KW-0812">Transmembrane</keyword>
<feature type="transmembrane region" description="Helical" evidence="1">
    <location>
        <begin position="180"/>
        <end position="204"/>
    </location>
</feature>
<accession>A0ABT4BRG0</accession>
<keyword evidence="3" id="KW-1185">Reference proteome</keyword>
<evidence type="ECO:0000313" key="3">
    <source>
        <dbReference type="Proteomes" id="UP001082703"/>
    </source>
</evidence>
<dbReference type="InterPro" id="IPR050303">
    <property type="entry name" value="GatZ_KbaZ_carbometab"/>
</dbReference>
<feature type="transmembrane region" description="Helical" evidence="1">
    <location>
        <begin position="251"/>
        <end position="273"/>
    </location>
</feature>
<name>A0ABT4BRG0_9FIRM</name>
<evidence type="ECO:0000313" key="2">
    <source>
        <dbReference type="EMBL" id="MCY1713399.1"/>
    </source>
</evidence>
<feature type="transmembrane region" description="Helical" evidence="1">
    <location>
        <begin position="224"/>
        <end position="244"/>
    </location>
</feature>